<dbReference type="Gene3D" id="3.60.10.10">
    <property type="entry name" value="Endonuclease/exonuclease/phosphatase"/>
    <property type="match status" value="1"/>
</dbReference>
<protein>
    <submittedName>
        <fullName evidence="2">RNA-directed DNA polymerase, eukaryota, reverse transcriptase zinc-binding domain protein</fullName>
    </submittedName>
</protein>
<dbReference type="PANTHER" id="PTHR33116:SF78">
    <property type="entry name" value="OS12G0587133 PROTEIN"/>
    <property type="match status" value="1"/>
</dbReference>
<dbReference type="InterPro" id="IPR036691">
    <property type="entry name" value="Endo/exonu/phosph_ase_sf"/>
</dbReference>
<dbReference type="Proteomes" id="UP001151760">
    <property type="component" value="Unassembled WGS sequence"/>
</dbReference>
<dbReference type="SUPFAM" id="SSF56219">
    <property type="entry name" value="DNase I-like"/>
    <property type="match status" value="1"/>
</dbReference>
<proteinExistence type="predicted"/>
<name>A0ABQ5E5M2_9ASTR</name>
<evidence type="ECO:0000313" key="2">
    <source>
        <dbReference type="EMBL" id="GJT46170.1"/>
    </source>
</evidence>
<feature type="domain" description="Endonuclease/exonuclease/phosphatase" evidence="1">
    <location>
        <begin position="67"/>
        <end position="189"/>
    </location>
</feature>
<keyword evidence="2" id="KW-0808">Transferase</keyword>
<dbReference type="PANTHER" id="PTHR33116">
    <property type="entry name" value="REVERSE TRANSCRIPTASE ZINC-BINDING DOMAIN-CONTAINING PROTEIN-RELATED-RELATED"/>
    <property type="match status" value="1"/>
</dbReference>
<sequence>METMDVFNVKMCWGNLGFDYVHSDSVGNSGGILCVWDPYSFRKTSSTVSDYFVIIRGVWLKTGNNLLIVSVYAPHDMKENHMLWDYLTHVIHSWNGEVVIMGDFNEVRYKSDRFGSVFNVHGANAFNSFIANAGLEEVPLGGSSFTWCHKSATKMSKLDRFLISENLLITCPNITAITLERYLSDHRPILLRESRFDYGPSPFRFYHHWLEVDGFNNFVEDMWSVAPGNNSNPLCSMAMKLKFLKLKIKEWNQRNMKDLKSGKAKLKEDLEALDADIDKGNGTADMVTKACVNGVFKGVQLNPSLNLSHMFYADDAVFVGQWCDDNINILTHVLDCFYWASGLRINMSKSKIMGILVADDKVKSATTKLGCLMLNTPFSYLGTKVGGSMSRTHAWEEVIDKVRSRLSRWKMKTLSIGGRLTLLKSVLGSMPIFHMSIFKAPLSVIRQLESIRSHFFNGHDSASRKASWIKWDCVLAPKEKGGLGVSSLYALNRALMFKWVWRFYSQNSSLWARVMKAIHGDDGRIGINFLDFMPLKPGNGNNISFWNNNWIGGNTLKNLYPRIYALENSKQVTVCAKLADIALDASFRQKPRGGIECIQFNEMLVLMQDVSLIPISDRWIWSLEGSGDFSIASTRKAIDDKRLPAVNSKTRWIKYVP</sequence>
<keyword evidence="2" id="KW-0548">Nucleotidyltransferase</keyword>
<organism evidence="2 3">
    <name type="scientific">Tanacetum coccineum</name>
    <dbReference type="NCBI Taxonomy" id="301880"/>
    <lineage>
        <taxon>Eukaryota</taxon>
        <taxon>Viridiplantae</taxon>
        <taxon>Streptophyta</taxon>
        <taxon>Embryophyta</taxon>
        <taxon>Tracheophyta</taxon>
        <taxon>Spermatophyta</taxon>
        <taxon>Magnoliopsida</taxon>
        <taxon>eudicotyledons</taxon>
        <taxon>Gunneridae</taxon>
        <taxon>Pentapetalae</taxon>
        <taxon>asterids</taxon>
        <taxon>campanulids</taxon>
        <taxon>Asterales</taxon>
        <taxon>Asteraceae</taxon>
        <taxon>Asteroideae</taxon>
        <taxon>Anthemideae</taxon>
        <taxon>Anthemidinae</taxon>
        <taxon>Tanacetum</taxon>
    </lineage>
</organism>
<keyword evidence="2" id="KW-0695">RNA-directed DNA polymerase</keyword>
<dbReference type="InterPro" id="IPR005135">
    <property type="entry name" value="Endo/exonuclease/phosphatase"/>
</dbReference>
<reference evidence="2" key="1">
    <citation type="journal article" date="2022" name="Int. J. Mol. Sci.">
        <title>Draft Genome of Tanacetum Coccineum: Genomic Comparison of Closely Related Tanacetum-Family Plants.</title>
        <authorList>
            <person name="Yamashiro T."/>
            <person name="Shiraishi A."/>
            <person name="Nakayama K."/>
            <person name="Satake H."/>
        </authorList>
    </citation>
    <scope>NUCLEOTIDE SEQUENCE</scope>
</reference>
<dbReference type="EMBL" id="BQNB010015962">
    <property type="protein sequence ID" value="GJT46170.1"/>
    <property type="molecule type" value="Genomic_DNA"/>
</dbReference>
<keyword evidence="3" id="KW-1185">Reference proteome</keyword>
<dbReference type="Pfam" id="PF14529">
    <property type="entry name" value="Exo_endo_phos_2"/>
    <property type="match status" value="1"/>
</dbReference>
<dbReference type="GO" id="GO:0003964">
    <property type="term" value="F:RNA-directed DNA polymerase activity"/>
    <property type="evidence" value="ECO:0007669"/>
    <property type="project" value="UniProtKB-KW"/>
</dbReference>
<accession>A0ABQ5E5M2</accession>
<reference evidence="2" key="2">
    <citation type="submission" date="2022-01" db="EMBL/GenBank/DDBJ databases">
        <authorList>
            <person name="Yamashiro T."/>
            <person name="Shiraishi A."/>
            <person name="Satake H."/>
            <person name="Nakayama K."/>
        </authorList>
    </citation>
    <scope>NUCLEOTIDE SEQUENCE</scope>
</reference>
<evidence type="ECO:0000259" key="1">
    <source>
        <dbReference type="Pfam" id="PF14529"/>
    </source>
</evidence>
<evidence type="ECO:0000313" key="3">
    <source>
        <dbReference type="Proteomes" id="UP001151760"/>
    </source>
</evidence>
<gene>
    <name evidence="2" type="ORF">Tco_0954885</name>
</gene>
<comment type="caution">
    <text evidence="2">The sequence shown here is derived from an EMBL/GenBank/DDBJ whole genome shotgun (WGS) entry which is preliminary data.</text>
</comment>